<dbReference type="PANTHER" id="PTHR30154:SF34">
    <property type="entry name" value="TRANSCRIPTIONAL REGULATOR AZLB"/>
    <property type="match status" value="1"/>
</dbReference>
<dbReference type="Pfam" id="PF13404">
    <property type="entry name" value="HTH_AsnC-type"/>
    <property type="match status" value="1"/>
</dbReference>
<sequence>MSDLDDLDRRLLAALRADARESVASLSRRLNVTRATVTSRIDRLVSNGTVLGFSVRIREDRDPSFIRAIAFVEVEGRSTDAVISQLRGLPEIHELHTTNGAWDLVADIRTDSLSNFDRVLARMRNVEGVVNSETSLLLSSALL</sequence>
<keyword evidence="3" id="KW-0804">Transcription</keyword>
<evidence type="ECO:0000256" key="2">
    <source>
        <dbReference type="ARBA" id="ARBA00023125"/>
    </source>
</evidence>
<dbReference type="InterPro" id="IPR011008">
    <property type="entry name" value="Dimeric_a/b-barrel"/>
</dbReference>
<dbReference type="Pfam" id="PF01037">
    <property type="entry name" value="AsnC_trans_reg"/>
    <property type="match status" value="1"/>
</dbReference>
<dbReference type="OrthoDB" id="9809462at2"/>
<evidence type="ECO:0000313" key="6">
    <source>
        <dbReference type="Proteomes" id="UP000231742"/>
    </source>
</evidence>
<protein>
    <submittedName>
        <fullName evidence="5">DNA-binding Lrp family transcriptional regulator</fullName>
    </submittedName>
</protein>
<dbReference type="GO" id="GO:0043565">
    <property type="term" value="F:sequence-specific DNA binding"/>
    <property type="evidence" value="ECO:0007669"/>
    <property type="project" value="InterPro"/>
</dbReference>
<evidence type="ECO:0000313" key="5">
    <source>
        <dbReference type="EMBL" id="PJJ78705.1"/>
    </source>
</evidence>
<dbReference type="GO" id="GO:0005829">
    <property type="term" value="C:cytosol"/>
    <property type="evidence" value="ECO:0007669"/>
    <property type="project" value="TreeGrafter"/>
</dbReference>
<keyword evidence="1" id="KW-0805">Transcription regulation</keyword>
<dbReference type="SUPFAM" id="SSF54909">
    <property type="entry name" value="Dimeric alpha+beta barrel"/>
    <property type="match status" value="1"/>
</dbReference>
<dbReference type="InterPro" id="IPR036390">
    <property type="entry name" value="WH_DNA-bd_sf"/>
</dbReference>
<dbReference type="InterPro" id="IPR019887">
    <property type="entry name" value="Tscrpt_reg_AsnC/Lrp_C"/>
</dbReference>
<dbReference type="InterPro" id="IPR000485">
    <property type="entry name" value="AsnC-type_HTH_dom"/>
</dbReference>
<dbReference type="GO" id="GO:0043200">
    <property type="term" value="P:response to amino acid"/>
    <property type="evidence" value="ECO:0007669"/>
    <property type="project" value="TreeGrafter"/>
</dbReference>
<dbReference type="PROSITE" id="PS50956">
    <property type="entry name" value="HTH_ASNC_2"/>
    <property type="match status" value="1"/>
</dbReference>
<feature type="domain" description="HTH asnC-type" evidence="4">
    <location>
        <begin position="4"/>
        <end position="78"/>
    </location>
</feature>
<proteinExistence type="predicted"/>
<dbReference type="RefSeq" id="WP_100389725.1">
    <property type="nucleotide sequence ID" value="NZ_BMZU01000003.1"/>
</dbReference>
<name>A0A2M9D3T1_9MICO</name>
<dbReference type="AlphaFoldDB" id="A0A2M9D3T1"/>
<organism evidence="5 6">
    <name type="scientific">Salinibacterium amurskyense</name>
    <dbReference type="NCBI Taxonomy" id="205941"/>
    <lineage>
        <taxon>Bacteria</taxon>
        <taxon>Bacillati</taxon>
        <taxon>Actinomycetota</taxon>
        <taxon>Actinomycetes</taxon>
        <taxon>Micrococcales</taxon>
        <taxon>Microbacteriaceae</taxon>
        <taxon>Salinibacterium</taxon>
    </lineage>
</organism>
<evidence type="ECO:0000259" key="4">
    <source>
        <dbReference type="PROSITE" id="PS50956"/>
    </source>
</evidence>
<keyword evidence="2 5" id="KW-0238">DNA-binding</keyword>
<dbReference type="InterPro" id="IPR019888">
    <property type="entry name" value="Tscrpt_reg_AsnC-like"/>
</dbReference>
<reference evidence="5 6" key="1">
    <citation type="submission" date="2017-11" db="EMBL/GenBank/DDBJ databases">
        <title>Genomic Encyclopedia of Archaeal and Bacterial Type Strains, Phase II (KMG-II): From Individual Species to Whole Genera.</title>
        <authorList>
            <person name="Goeker M."/>
        </authorList>
    </citation>
    <scope>NUCLEOTIDE SEQUENCE [LARGE SCALE GENOMIC DNA]</scope>
    <source>
        <strain evidence="5 6">DSM 16400</strain>
    </source>
</reference>
<evidence type="ECO:0000256" key="3">
    <source>
        <dbReference type="ARBA" id="ARBA00023163"/>
    </source>
</evidence>
<comment type="caution">
    <text evidence="5">The sequence shown here is derived from an EMBL/GenBank/DDBJ whole genome shotgun (WGS) entry which is preliminary data.</text>
</comment>
<dbReference type="PRINTS" id="PR00033">
    <property type="entry name" value="HTHASNC"/>
</dbReference>
<keyword evidence="6" id="KW-1185">Reference proteome</keyword>
<dbReference type="Proteomes" id="UP000231742">
    <property type="component" value="Unassembled WGS sequence"/>
</dbReference>
<dbReference type="Gene3D" id="3.30.70.920">
    <property type="match status" value="1"/>
</dbReference>
<dbReference type="EMBL" id="PGFH01000002">
    <property type="protein sequence ID" value="PJJ78705.1"/>
    <property type="molecule type" value="Genomic_DNA"/>
</dbReference>
<dbReference type="PANTHER" id="PTHR30154">
    <property type="entry name" value="LEUCINE-RESPONSIVE REGULATORY PROTEIN"/>
    <property type="match status" value="1"/>
</dbReference>
<dbReference type="Gene3D" id="1.10.10.10">
    <property type="entry name" value="Winged helix-like DNA-binding domain superfamily/Winged helix DNA-binding domain"/>
    <property type="match status" value="1"/>
</dbReference>
<gene>
    <name evidence="5" type="ORF">CLV85_2283</name>
</gene>
<accession>A0A2M9D3T1</accession>
<evidence type="ECO:0000256" key="1">
    <source>
        <dbReference type="ARBA" id="ARBA00023015"/>
    </source>
</evidence>
<dbReference type="InterPro" id="IPR036388">
    <property type="entry name" value="WH-like_DNA-bd_sf"/>
</dbReference>
<dbReference type="SMART" id="SM00344">
    <property type="entry name" value="HTH_ASNC"/>
    <property type="match status" value="1"/>
</dbReference>
<dbReference type="SUPFAM" id="SSF46785">
    <property type="entry name" value="Winged helix' DNA-binding domain"/>
    <property type="match status" value="1"/>
</dbReference>